<dbReference type="SUPFAM" id="SSF55073">
    <property type="entry name" value="Nucleotide cyclase"/>
    <property type="match status" value="1"/>
</dbReference>
<dbReference type="PANTHER" id="PTHR33121">
    <property type="entry name" value="CYCLIC DI-GMP PHOSPHODIESTERASE PDEF"/>
    <property type="match status" value="1"/>
</dbReference>
<dbReference type="InterPro" id="IPR043128">
    <property type="entry name" value="Rev_trsase/Diguanyl_cyclase"/>
</dbReference>
<name>A0ABR8DN09_9NOSO</name>
<evidence type="ECO:0000313" key="2">
    <source>
        <dbReference type="EMBL" id="MBD2530829.1"/>
    </source>
</evidence>
<reference evidence="2 3" key="1">
    <citation type="journal article" date="2020" name="ISME J.">
        <title>Comparative genomics reveals insights into cyanobacterial evolution and habitat adaptation.</title>
        <authorList>
            <person name="Chen M.Y."/>
            <person name="Teng W.K."/>
            <person name="Zhao L."/>
            <person name="Hu C.X."/>
            <person name="Zhou Y.K."/>
            <person name="Han B.P."/>
            <person name="Song L.R."/>
            <person name="Shu W.S."/>
        </authorList>
    </citation>
    <scope>NUCLEOTIDE SEQUENCE [LARGE SCALE GENOMIC DNA]</scope>
    <source>
        <strain evidence="2 3">FACHB-838</strain>
    </source>
</reference>
<organism evidence="2 3">
    <name type="scientific">Nostoc flagelliforme FACHB-838</name>
    <dbReference type="NCBI Taxonomy" id="2692904"/>
    <lineage>
        <taxon>Bacteria</taxon>
        <taxon>Bacillati</taxon>
        <taxon>Cyanobacteriota</taxon>
        <taxon>Cyanophyceae</taxon>
        <taxon>Nostocales</taxon>
        <taxon>Nostocaceae</taxon>
        <taxon>Nostoc</taxon>
    </lineage>
</organism>
<dbReference type="InterPro" id="IPR001633">
    <property type="entry name" value="EAL_dom"/>
</dbReference>
<dbReference type="SMART" id="SM00052">
    <property type="entry name" value="EAL"/>
    <property type="match status" value="1"/>
</dbReference>
<gene>
    <name evidence="2" type="ORF">H6G97_15080</name>
</gene>
<dbReference type="Pfam" id="PF00563">
    <property type="entry name" value="EAL"/>
    <property type="match status" value="1"/>
</dbReference>
<dbReference type="InterPro" id="IPR000160">
    <property type="entry name" value="GGDEF_dom"/>
</dbReference>
<protein>
    <submittedName>
        <fullName evidence="2">EAL domain-containing protein</fullName>
    </submittedName>
</protein>
<dbReference type="Gene3D" id="3.20.20.450">
    <property type="entry name" value="EAL domain"/>
    <property type="match status" value="1"/>
</dbReference>
<evidence type="ECO:0000313" key="3">
    <source>
        <dbReference type="Proteomes" id="UP000623440"/>
    </source>
</evidence>
<dbReference type="PANTHER" id="PTHR33121:SF70">
    <property type="entry name" value="SIGNALING PROTEIN YKOW"/>
    <property type="match status" value="1"/>
</dbReference>
<dbReference type="CDD" id="cd01948">
    <property type="entry name" value="EAL"/>
    <property type="match status" value="1"/>
</dbReference>
<keyword evidence="3" id="KW-1185">Reference proteome</keyword>
<dbReference type="PROSITE" id="PS50883">
    <property type="entry name" value="EAL"/>
    <property type="match status" value="1"/>
</dbReference>
<dbReference type="RefSeq" id="WP_190941457.1">
    <property type="nucleotide sequence ID" value="NZ_JACJSI010000025.1"/>
</dbReference>
<dbReference type="Pfam" id="PF00990">
    <property type="entry name" value="GGDEF"/>
    <property type="match status" value="1"/>
</dbReference>
<proteinExistence type="predicted"/>
<dbReference type="InterPro" id="IPR035919">
    <property type="entry name" value="EAL_sf"/>
</dbReference>
<sequence>MTGFPLFSSKFCHARLKLPLRLDGQEVFTSASIGIALSSILEYDQPEQLLRDADTAMYQAKALGKSRYVLFNQDMYASAITRLQLEVDLRRAIEHQEFQLYYQPIVSLISGSIMGFEALLRWQHPKRGLLAPGEFIPLAEETGLIVELGYWVLFQACRQMQAWLVSYPQHSLEKMSVNLSAKQFCQPNLIEQIRDILLSTGLNPNHLTLEITETVIVENGDEAIAVLLQLQELGIEISIDDFGTGYSSLGRLYSFPISVLKIDRSFINPMTTDKRNLDIIEIIVTLAHKLGMKAVAEGVETQQQLAILKDLNCEFVQGYFFSKPLPSSDAVALIAANPQLC</sequence>
<dbReference type="Proteomes" id="UP000623440">
    <property type="component" value="Unassembled WGS sequence"/>
</dbReference>
<dbReference type="InterPro" id="IPR029787">
    <property type="entry name" value="Nucleotide_cyclase"/>
</dbReference>
<accession>A0ABR8DN09</accession>
<dbReference type="InterPro" id="IPR050706">
    <property type="entry name" value="Cyclic-di-GMP_PDE-like"/>
</dbReference>
<evidence type="ECO:0000259" key="1">
    <source>
        <dbReference type="PROSITE" id="PS50883"/>
    </source>
</evidence>
<comment type="caution">
    <text evidence="2">The sequence shown here is derived from an EMBL/GenBank/DDBJ whole genome shotgun (WGS) entry which is preliminary data.</text>
</comment>
<feature type="domain" description="EAL" evidence="1">
    <location>
        <begin position="82"/>
        <end position="338"/>
    </location>
</feature>
<dbReference type="SUPFAM" id="SSF141868">
    <property type="entry name" value="EAL domain-like"/>
    <property type="match status" value="1"/>
</dbReference>
<dbReference type="Gene3D" id="3.30.70.270">
    <property type="match status" value="1"/>
</dbReference>
<dbReference type="EMBL" id="JACJSI010000025">
    <property type="protein sequence ID" value="MBD2530829.1"/>
    <property type="molecule type" value="Genomic_DNA"/>
</dbReference>